<organism evidence="2 3">
    <name type="scientific">Prunus yedoensis var. nudiflora</name>
    <dbReference type="NCBI Taxonomy" id="2094558"/>
    <lineage>
        <taxon>Eukaryota</taxon>
        <taxon>Viridiplantae</taxon>
        <taxon>Streptophyta</taxon>
        <taxon>Embryophyta</taxon>
        <taxon>Tracheophyta</taxon>
        <taxon>Spermatophyta</taxon>
        <taxon>Magnoliopsida</taxon>
        <taxon>eudicotyledons</taxon>
        <taxon>Gunneridae</taxon>
        <taxon>Pentapetalae</taxon>
        <taxon>rosids</taxon>
        <taxon>fabids</taxon>
        <taxon>Rosales</taxon>
        <taxon>Rosaceae</taxon>
        <taxon>Amygdaloideae</taxon>
        <taxon>Amygdaleae</taxon>
        <taxon>Prunus</taxon>
    </lineage>
</organism>
<keyword evidence="3" id="KW-1185">Reference proteome</keyword>
<evidence type="ECO:0000256" key="1">
    <source>
        <dbReference type="SAM" id="MobiDB-lite"/>
    </source>
</evidence>
<dbReference type="AlphaFoldDB" id="A0A314UVB9"/>
<gene>
    <name evidence="2" type="ORF">Pyn_17415</name>
</gene>
<proteinExistence type="predicted"/>
<name>A0A314UVB9_PRUYE</name>
<protein>
    <submittedName>
        <fullName evidence="2">Uncharacterized protein</fullName>
    </submittedName>
</protein>
<feature type="region of interest" description="Disordered" evidence="1">
    <location>
        <begin position="1"/>
        <end position="26"/>
    </location>
</feature>
<sequence length="57" mass="6474">MNNLPVLNGHRPQTTRHLPKPKATPTTVCDHRAWTWTFPFPKSSKCLKPTITSTKTC</sequence>
<dbReference type="EMBL" id="PJQY01003052">
    <property type="protein sequence ID" value="PQM40622.1"/>
    <property type="molecule type" value="Genomic_DNA"/>
</dbReference>
<evidence type="ECO:0000313" key="3">
    <source>
        <dbReference type="Proteomes" id="UP000250321"/>
    </source>
</evidence>
<comment type="caution">
    <text evidence="2">The sequence shown here is derived from an EMBL/GenBank/DDBJ whole genome shotgun (WGS) entry which is preliminary data.</text>
</comment>
<feature type="compositionally biased region" description="Polar residues" evidence="1">
    <location>
        <begin position="1"/>
        <end position="12"/>
    </location>
</feature>
<dbReference type="Proteomes" id="UP000250321">
    <property type="component" value="Unassembled WGS sequence"/>
</dbReference>
<reference evidence="2 3" key="1">
    <citation type="submission" date="2018-02" db="EMBL/GenBank/DDBJ databases">
        <title>Draft genome of wild Prunus yedoensis var. nudiflora.</title>
        <authorList>
            <person name="Baek S."/>
            <person name="Kim J.-H."/>
            <person name="Choi K."/>
            <person name="Kim G.-B."/>
            <person name="Cho A."/>
            <person name="Jang H."/>
            <person name="Shin C.-H."/>
            <person name="Yu H.-J."/>
            <person name="Mun J.-H."/>
        </authorList>
    </citation>
    <scope>NUCLEOTIDE SEQUENCE [LARGE SCALE GENOMIC DNA]</scope>
    <source>
        <strain evidence="3">cv. Jeju island</strain>
        <tissue evidence="2">Leaf</tissue>
    </source>
</reference>
<accession>A0A314UVB9</accession>
<evidence type="ECO:0000313" key="2">
    <source>
        <dbReference type="EMBL" id="PQM40622.1"/>
    </source>
</evidence>